<comment type="similarity">
    <text evidence="3">Belongs to the NSE2 family.</text>
</comment>
<evidence type="ECO:0000256" key="11">
    <source>
        <dbReference type="SAM" id="MobiDB-lite"/>
    </source>
</evidence>
<feature type="domain" description="SP-RING-type" evidence="12">
    <location>
        <begin position="187"/>
        <end position="266"/>
    </location>
</feature>
<dbReference type="GO" id="GO:0016567">
    <property type="term" value="P:protein ubiquitination"/>
    <property type="evidence" value="ECO:0007669"/>
    <property type="project" value="InterPro"/>
</dbReference>
<dbReference type="Gene3D" id="3.30.40.10">
    <property type="entry name" value="Zinc/RING finger domain, C3HC4 (zinc finger)"/>
    <property type="match status" value="1"/>
</dbReference>
<sequence length="279" mass="32177">MSSFDTDSSNVVLPSNLSLPDYVPLRRDAVRDFEDQFRQTTTDDIYSAQLLQVKSMAEHYITYIMSNSHLNFSEKTLEEYIKTFENLSKVQQESHKLKQIHDLPNIRSFSSRETQELTLDSLDEFHAANQPNFTDVIRQEYSNVKTRSTSNDASREFYTFLRSVLFVCKNPEDAIPDEKSSNDDDDDDDEINISGGKVSLKDPITLNYFETPVLSKRCKHTYEESSIRTHLRTNNTCPISGCSAMLTLGDLKPDKLMRIRIRSAIRVEKRHDKNLETVV</sequence>
<dbReference type="SUPFAM" id="SSF57850">
    <property type="entry name" value="RING/U-box"/>
    <property type="match status" value="1"/>
</dbReference>
<keyword evidence="14" id="KW-1185">Reference proteome</keyword>
<dbReference type="InterPro" id="IPR026846">
    <property type="entry name" value="Nse2(Mms21)"/>
</dbReference>
<dbReference type="PANTHER" id="PTHR21330:SF1">
    <property type="entry name" value="E3 SUMO-PROTEIN LIGASE NSE2"/>
    <property type="match status" value="1"/>
</dbReference>
<accession>M3IRM8</accession>
<evidence type="ECO:0000256" key="8">
    <source>
        <dbReference type="ARBA" id="ARBA00022833"/>
    </source>
</evidence>
<evidence type="ECO:0000259" key="12">
    <source>
        <dbReference type="PROSITE" id="PS51044"/>
    </source>
</evidence>
<dbReference type="AlphaFoldDB" id="M3IRM8"/>
<keyword evidence="8" id="KW-0862">Zinc</keyword>
<dbReference type="InterPro" id="IPR003613">
    <property type="entry name" value="Ubox_domain"/>
</dbReference>
<dbReference type="Pfam" id="PF11789">
    <property type="entry name" value="zf-Nse"/>
    <property type="match status" value="1"/>
</dbReference>
<keyword evidence="9" id="KW-0539">Nucleus</keyword>
<comment type="subcellular location">
    <subcellularLocation>
        <location evidence="1">Nucleus</location>
    </subcellularLocation>
</comment>
<keyword evidence="4" id="KW-0808">Transferase</keyword>
<dbReference type="eggNOG" id="KOG2979">
    <property type="taxonomic scope" value="Eukaryota"/>
</dbReference>
<dbReference type="SMART" id="SM00504">
    <property type="entry name" value="Ubox"/>
    <property type="match status" value="1"/>
</dbReference>
<keyword evidence="7" id="KW-0833">Ubl conjugation pathway</keyword>
<dbReference type="EMBL" id="AOGT01000793">
    <property type="protein sequence ID" value="EMG49161.1"/>
    <property type="molecule type" value="Genomic_DNA"/>
</dbReference>
<dbReference type="GO" id="GO:0061665">
    <property type="term" value="F:SUMO ligase activity"/>
    <property type="evidence" value="ECO:0007669"/>
    <property type="project" value="TreeGrafter"/>
</dbReference>
<comment type="caution">
    <text evidence="13">The sequence shown here is derived from an EMBL/GenBank/DDBJ whole genome shotgun (WGS) entry which is preliminary data.</text>
</comment>
<evidence type="ECO:0000256" key="7">
    <source>
        <dbReference type="ARBA" id="ARBA00022786"/>
    </source>
</evidence>
<evidence type="ECO:0000313" key="14">
    <source>
        <dbReference type="Proteomes" id="UP000011777"/>
    </source>
</evidence>
<dbReference type="InterPro" id="IPR004181">
    <property type="entry name" value="Znf_MIZ"/>
</dbReference>
<dbReference type="CDD" id="cd16651">
    <property type="entry name" value="SPL-RING_NSE2"/>
    <property type="match status" value="1"/>
</dbReference>
<proteinExistence type="inferred from homology"/>
<evidence type="ECO:0000256" key="4">
    <source>
        <dbReference type="ARBA" id="ARBA00022679"/>
    </source>
</evidence>
<dbReference type="OMA" id="IELICPI"/>
<evidence type="ECO:0000256" key="9">
    <source>
        <dbReference type="ARBA" id="ARBA00023242"/>
    </source>
</evidence>
<dbReference type="Gene3D" id="1.20.120.1010">
    <property type="match status" value="1"/>
</dbReference>
<feature type="region of interest" description="Disordered" evidence="11">
    <location>
        <begin position="174"/>
        <end position="195"/>
    </location>
</feature>
<keyword evidence="6 10" id="KW-0863">Zinc-finger</keyword>
<dbReference type="GO" id="GO:0016925">
    <property type="term" value="P:protein sumoylation"/>
    <property type="evidence" value="ECO:0007669"/>
    <property type="project" value="UniProtKB-UniPathway"/>
</dbReference>
<evidence type="ECO:0000256" key="1">
    <source>
        <dbReference type="ARBA" id="ARBA00004123"/>
    </source>
</evidence>
<evidence type="ECO:0000256" key="10">
    <source>
        <dbReference type="PROSITE-ProRule" id="PRU00452"/>
    </source>
</evidence>
<dbReference type="PANTHER" id="PTHR21330">
    <property type="entry name" value="E3 SUMO-PROTEIN LIGASE NSE2"/>
    <property type="match status" value="1"/>
</dbReference>
<dbReference type="HOGENOM" id="CLU_088986_0_0_1"/>
<keyword evidence="5" id="KW-0479">Metal-binding</keyword>
<evidence type="ECO:0000256" key="5">
    <source>
        <dbReference type="ARBA" id="ARBA00022723"/>
    </source>
</evidence>
<comment type="pathway">
    <text evidence="2">Protein modification; protein sumoylation.</text>
</comment>
<organism evidence="13 14">
    <name type="scientific">Candida maltosa (strain Xu316)</name>
    <name type="common">Yeast</name>
    <dbReference type="NCBI Taxonomy" id="1245528"/>
    <lineage>
        <taxon>Eukaryota</taxon>
        <taxon>Fungi</taxon>
        <taxon>Dikarya</taxon>
        <taxon>Ascomycota</taxon>
        <taxon>Saccharomycotina</taxon>
        <taxon>Pichiomycetes</taxon>
        <taxon>Debaryomycetaceae</taxon>
        <taxon>Candida/Lodderomyces clade</taxon>
        <taxon>Candida</taxon>
    </lineage>
</organism>
<evidence type="ECO:0000313" key="13">
    <source>
        <dbReference type="EMBL" id="EMG49161.1"/>
    </source>
</evidence>
<dbReference type="GO" id="GO:0030915">
    <property type="term" value="C:Smc5-Smc6 complex"/>
    <property type="evidence" value="ECO:0007669"/>
    <property type="project" value="InterPro"/>
</dbReference>
<dbReference type="GO" id="GO:0004842">
    <property type="term" value="F:ubiquitin-protein transferase activity"/>
    <property type="evidence" value="ECO:0007669"/>
    <property type="project" value="InterPro"/>
</dbReference>
<dbReference type="OrthoDB" id="756301at2759"/>
<evidence type="ECO:0000256" key="6">
    <source>
        <dbReference type="ARBA" id="ARBA00022771"/>
    </source>
</evidence>
<dbReference type="GO" id="GO:0000724">
    <property type="term" value="P:double-strand break repair via homologous recombination"/>
    <property type="evidence" value="ECO:0007669"/>
    <property type="project" value="InterPro"/>
</dbReference>
<dbReference type="PROSITE" id="PS51044">
    <property type="entry name" value="ZF_SP_RING"/>
    <property type="match status" value="1"/>
</dbReference>
<dbReference type="GO" id="GO:0005634">
    <property type="term" value="C:nucleus"/>
    <property type="evidence" value="ECO:0007669"/>
    <property type="project" value="UniProtKB-SubCell"/>
</dbReference>
<dbReference type="GO" id="GO:0008270">
    <property type="term" value="F:zinc ion binding"/>
    <property type="evidence" value="ECO:0007669"/>
    <property type="project" value="UniProtKB-KW"/>
</dbReference>
<evidence type="ECO:0000256" key="3">
    <source>
        <dbReference type="ARBA" id="ARBA00008212"/>
    </source>
</evidence>
<evidence type="ECO:0000256" key="2">
    <source>
        <dbReference type="ARBA" id="ARBA00004718"/>
    </source>
</evidence>
<protein>
    <recommendedName>
        <fullName evidence="12">SP-RING-type domain-containing protein</fullName>
    </recommendedName>
</protein>
<reference evidence="13 14" key="1">
    <citation type="submission" date="2013-02" db="EMBL/GenBank/DDBJ databases">
        <title>Genome sequence of Candida maltosa Xu316, a potential industrial strain for xylitol and ethanol production.</title>
        <authorList>
            <person name="Yu J."/>
            <person name="Wang Q."/>
            <person name="Geng X."/>
            <person name="Bao W."/>
            <person name="He P."/>
            <person name="Cai J."/>
        </authorList>
    </citation>
    <scope>NUCLEOTIDE SEQUENCE [LARGE SCALE GENOMIC DNA]</scope>
    <source>
        <strain evidence="14">Xu316</strain>
    </source>
</reference>
<dbReference type="Proteomes" id="UP000011777">
    <property type="component" value="Unassembled WGS sequence"/>
</dbReference>
<dbReference type="InterPro" id="IPR013083">
    <property type="entry name" value="Znf_RING/FYVE/PHD"/>
</dbReference>
<gene>
    <name evidence="13" type="ORF">G210_0148</name>
</gene>
<dbReference type="UniPathway" id="UPA00886"/>
<name>M3IRM8_CANMX</name>
<dbReference type="STRING" id="1245528.M3IRM8"/>